<proteinExistence type="predicted"/>
<organism evidence="1 2">
    <name type="scientific">Enterococcus plantarum</name>
    <dbReference type="NCBI Taxonomy" id="1077675"/>
    <lineage>
        <taxon>Bacteria</taxon>
        <taxon>Bacillati</taxon>
        <taxon>Bacillota</taxon>
        <taxon>Bacilli</taxon>
        <taxon>Lactobacillales</taxon>
        <taxon>Enterococcaceae</taxon>
        <taxon>Enterococcus</taxon>
    </lineage>
</organism>
<accession>A0A2W3YU39</accession>
<dbReference type="AlphaFoldDB" id="A0A2W3YU39"/>
<reference evidence="1 2" key="1">
    <citation type="submission" date="2017-11" db="EMBL/GenBank/DDBJ databases">
        <title>Draft genome sequence of Enterococcus plantarum TRW2 strain isolated from lettuce.</title>
        <authorList>
            <person name="Kim E.B."/>
            <person name="Marco M.L."/>
            <person name="Williams T.R."/>
            <person name="You I.H."/>
        </authorList>
    </citation>
    <scope>NUCLEOTIDE SEQUENCE [LARGE SCALE GENOMIC DNA]</scope>
    <source>
        <strain evidence="1 2">TRW2</strain>
    </source>
</reference>
<gene>
    <name evidence="1" type="ORF">CI088_14340</name>
</gene>
<dbReference type="Pfam" id="PF16784">
    <property type="entry name" value="HNHc_6"/>
    <property type="match status" value="1"/>
</dbReference>
<name>A0A2W3YU39_9ENTE</name>
<sequence>MLRHFLDTYSAVLHFFKGNQIKAEINEVVNIDRLRTIYEGYEGDRIVEIRFIDPRRFTVQQRNFIYALIGDIFLYYGQSTEDLKEYFYFLFEGISGRNISLADDSKSTVSDANLLADIILDFIFENNIPFKKGYEILPANQEYYFYKCITKRVCCICGKTGAEIDHFDKALGRRSRKKVDHTEYTFAGLCHGHHAEKHTIGLTAFKAKYHVKGIKLNNETIKKLRIGG</sequence>
<protein>
    <recommendedName>
        <fullName evidence="3">DUF968 domain-containing protein</fullName>
    </recommendedName>
</protein>
<dbReference type="InterPro" id="IPR041242">
    <property type="entry name" value="HNHc_6"/>
</dbReference>
<dbReference type="STRING" id="1077675.BCR22_07210"/>
<dbReference type="Proteomes" id="UP000249828">
    <property type="component" value="Unassembled WGS sequence"/>
</dbReference>
<evidence type="ECO:0000313" key="2">
    <source>
        <dbReference type="Proteomes" id="UP000249828"/>
    </source>
</evidence>
<evidence type="ECO:0008006" key="3">
    <source>
        <dbReference type="Google" id="ProtNLM"/>
    </source>
</evidence>
<evidence type="ECO:0000313" key="1">
    <source>
        <dbReference type="EMBL" id="PZL71051.1"/>
    </source>
</evidence>
<keyword evidence="2" id="KW-1185">Reference proteome</keyword>
<comment type="caution">
    <text evidence="1">The sequence shown here is derived from an EMBL/GenBank/DDBJ whole genome shotgun (WGS) entry which is preliminary data.</text>
</comment>
<dbReference type="RefSeq" id="WP_111248662.1">
    <property type="nucleotide sequence ID" value="NZ_PIEU01000111.1"/>
</dbReference>
<dbReference type="EMBL" id="PIEU01000111">
    <property type="protein sequence ID" value="PZL71051.1"/>
    <property type="molecule type" value="Genomic_DNA"/>
</dbReference>